<dbReference type="OrthoDB" id="9937118at2"/>
<evidence type="ECO:0000313" key="1">
    <source>
        <dbReference type="EMBL" id="OWQ95749.1"/>
    </source>
</evidence>
<evidence type="ECO:0000313" key="2">
    <source>
        <dbReference type="Proteomes" id="UP000197361"/>
    </source>
</evidence>
<sequence>MADQSVRITDLPTAGSAEDVAFRLWQQIRYVHKQPGNVQGELELYAQCLNATKSRKIDASQFT</sequence>
<accession>A0A246JRZ2</accession>
<gene>
    <name evidence="1" type="ORF">CDQ92_13280</name>
</gene>
<dbReference type="Proteomes" id="UP000197361">
    <property type="component" value="Unassembled WGS sequence"/>
</dbReference>
<reference evidence="1 2" key="1">
    <citation type="journal article" date="2010" name="Int. J. Syst. Evol. Microbiol.">
        <title>Sphingopyxis bauzanensis sp. nov., a psychrophilic bacterium isolated from soil.</title>
        <authorList>
            <person name="Zhang D.C."/>
            <person name="Liu H.C."/>
            <person name="Xin Y.H."/>
            <person name="Zhou Y.G."/>
            <person name="Schinner F."/>
            <person name="Margesin R."/>
        </authorList>
    </citation>
    <scope>NUCLEOTIDE SEQUENCE [LARGE SCALE GENOMIC DNA]</scope>
    <source>
        <strain evidence="1 2">DSM 22271</strain>
    </source>
</reference>
<organism evidence="1 2">
    <name type="scientific">Sphingopyxis bauzanensis</name>
    <dbReference type="NCBI Taxonomy" id="651663"/>
    <lineage>
        <taxon>Bacteria</taxon>
        <taxon>Pseudomonadati</taxon>
        <taxon>Pseudomonadota</taxon>
        <taxon>Alphaproteobacteria</taxon>
        <taxon>Sphingomonadales</taxon>
        <taxon>Sphingomonadaceae</taxon>
        <taxon>Sphingopyxis</taxon>
    </lineage>
</organism>
<keyword evidence="2" id="KW-1185">Reference proteome</keyword>
<name>A0A246JRZ2_9SPHN</name>
<proteinExistence type="predicted"/>
<dbReference type="RefSeq" id="WP_088441851.1">
    <property type="nucleotide sequence ID" value="NZ_BMMC01000002.1"/>
</dbReference>
<dbReference type="EMBL" id="NISK01000003">
    <property type="protein sequence ID" value="OWQ95749.1"/>
    <property type="molecule type" value="Genomic_DNA"/>
</dbReference>
<comment type="caution">
    <text evidence="1">The sequence shown here is derived from an EMBL/GenBank/DDBJ whole genome shotgun (WGS) entry which is preliminary data.</text>
</comment>
<dbReference type="AlphaFoldDB" id="A0A246JRZ2"/>
<protein>
    <submittedName>
        <fullName evidence="1">Uncharacterized protein</fullName>
    </submittedName>
</protein>